<dbReference type="eggNOG" id="COG2267">
    <property type="taxonomic scope" value="Bacteria"/>
</dbReference>
<name>I4BM34_MYCCN</name>
<dbReference type="KEGG" id="mcb:Mycch_3608"/>
<sequence length="292" mass="30617" precursor="true">MSSSTPRPRVVVVDGVPMSALVSQAADPRAVIVAVHGGATSSAYFDCPGHPDLSLLRSAAARGYTTIALDRPGYGMSAVYANEFADAARRVQFAFGAVDQILADSSRGAGFFLLGHSAGCELALRMATSRDDVIGVELAGTGIRYSAPAKEVISQATLTSRPAGLRDLLWQPTDLYPAEVLTGGLSSPGAAYEAEVTANWARRDFPAIAARVTVPVQYSVAEHEKVWESTPGALDAVAALFTASPRVAVNAMPRSGHNLSVGLSAGEYHRRVISFVEECIAGDREPTEVEAG</sequence>
<protein>
    <submittedName>
        <fullName evidence="2">Lysophospholipase</fullName>
    </submittedName>
</protein>
<organism evidence="2 3">
    <name type="scientific">Mycolicibacterium chubuense (strain NBB4)</name>
    <name type="common">Mycobacterium chubuense</name>
    <dbReference type="NCBI Taxonomy" id="710421"/>
    <lineage>
        <taxon>Bacteria</taxon>
        <taxon>Bacillati</taxon>
        <taxon>Actinomycetota</taxon>
        <taxon>Actinomycetes</taxon>
        <taxon>Mycobacteriales</taxon>
        <taxon>Mycobacteriaceae</taxon>
        <taxon>Mycolicibacterium</taxon>
    </lineage>
</organism>
<dbReference type="EMBL" id="CP003053">
    <property type="protein sequence ID" value="AFM18341.1"/>
    <property type="molecule type" value="Genomic_DNA"/>
</dbReference>
<dbReference type="InterPro" id="IPR029058">
    <property type="entry name" value="AB_hydrolase_fold"/>
</dbReference>
<dbReference type="HOGENOM" id="CLU_058851_0_0_11"/>
<reference evidence="2 3" key="1">
    <citation type="submission" date="2012-06" db="EMBL/GenBank/DDBJ databases">
        <title>Complete sequence of chromosome of Mycobacterium chubuense NBB4.</title>
        <authorList>
            <consortium name="US DOE Joint Genome Institute"/>
            <person name="Lucas S."/>
            <person name="Han J."/>
            <person name="Lapidus A."/>
            <person name="Cheng J.-F."/>
            <person name="Goodwin L."/>
            <person name="Pitluck S."/>
            <person name="Peters L."/>
            <person name="Mikhailova N."/>
            <person name="Teshima H."/>
            <person name="Detter J.C."/>
            <person name="Han C."/>
            <person name="Tapia R."/>
            <person name="Land M."/>
            <person name="Hauser L."/>
            <person name="Kyrpides N."/>
            <person name="Ivanova N."/>
            <person name="Pagani I."/>
            <person name="Mattes T."/>
            <person name="Holmes A."/>
            <person name="Rutledge P."/>
            <person name="Paulsen I."/>
            <person name="Coleman N."/>
            <person name="Woyke T."/>
        </authorList>
    </citation>
    <scope>NUCLEOTIDE SEQUENCE [LARGE SCALE GENOMIC DNA]</scope>
    <source>
        <strain evidence="2 3">NBB4</strain>
    </source>
</reference>
<dbReference type="SUPFAM" id="SSF53474">
    <property type="entry name" value="alpha/beta-Hydrolases"/>
    <property type="match status" value="1"/>
</dbReference>
<evidence type="ECO:0000313" key="3">
    <source>
        <dbReference type="Proteomes" id="UP000006057"/>
    </source>
</evidence>
<evidence type="ECO:0000313" key="2">
    <source>
        <dbReference type="EMBL" id="AFM18341.1"/>
    </source>
</evidence>
<keyword evidence="3" id="KW-1185">Reference proteome</keyword>
<dbReference type="Pfam" id="PF12697">
    <property type="entry name" value="Abhydrolase_6"/>
    <property type="match status" value="1"/>
</dbReference>
<gene>
    <name evidence="2" type="ordered locus">Mycch_3608</name>
</gene>
<feature type="domain" description="AB hydrolase-1" evidence="1">
    <location>
        <begin position="32"/>
        <end position="261"/>
    </location>
</feature>
<dbReference type="GO" id="GO:0003824">
    <property type="term" value="F:catalytic activity"/>
    <property type="evidence" value="ECO:0007669"/>
    <property type="project" value="UniProtKB-ARBA"/>
</dbReference>
<dbReference type="PATRIC" id="fig|710421.3.peg.3607"/>
<dbReference type="Proteomes" id="UP000006057">
    <property type="component" value="Chromosome"/>
</dbReference>
<dbReference type="AlphaFoldDB" id="I4BM34"/>
<dbReference type="RefSeq" id="WP_014816816.1">
    <property type="nucleotide sequence ID" value="NC_018027.1"/>
</dbReference>
<dbReference type="InterPro" id="IPR000073">
    <property type="entry name" value="AB_hydrolase_1"/>
</dbReference>
<dbReference type="STRING" id="710421.Mycch_3608"/>
<dbReference type="Gene3D" id="3.40.50.1820">
    <property type="entry name" value="alpha/beta hydrolase"/>
    <property type="match status" value="1"/>
</dbReference>
<proteinExistence type="predicted"/>
<evidence type="ECO:0000259" key="1">
    <source>
        <dbReference type="Pfam" id="PF12697"/>
    </source>
</evidence>
<accession>I4BM34</accession>